<reference evidence="2 3" key="1">
    <citation type="submission" date="2018-07" db="EMBL/GenBank/DDBJ databases">
        <title>Thalassococcus profundi sp. nov., a marine bacterium isolated from deep seawater of Okinawa Trough.</title>
        <authorList>
            <person name="Yu M."/>
        </authorList>
    </citation>
    <scope>NUCLEOTIDE SEQUENCE [LARGE SCALE GENOMIC DNA]</scope>
    <source>
        <strain evidence="2 3">WRAS1</strain>
    </source>
</reference>
<keyword evidence="3" id="KW-1185">Reference proteome</keyword>
<comment type="caution">
    <text evidence="2">The sequence shown here is derived from an EMBL/GenBank/DDBJ whole genome shotgun (WGS) entry which is preliminary data.</text>
</comment>
<feature type="chain" id="PRO_5016934909" description="DUF1521 domain-containing protein" evidence="1">
    <location>
        <begin position="25"/>
        <end position="401"/>
    </location>
</feature>
<evidence type="ECO:0000256" key="1">
    <source>
        <dbReference type="SAM" id="SignalP"/>
    </source>
</evidence>
<gene>
    <name evidence="2" type="ORF">DU478_20580</name>
</gene>
<name>A0A369TJ24_9RHOB</name>
<accession>A0A369TJ24</accession>
<proteinExistence type="predicted"/>
<dbReference type="Proteomes" id="UP000253977">
    <property type="component" value="Unassembled WGS sequence"/>
</dbReference>
<feature type="signal peptide" evidence="1">
    <location>
        <begin position="1"/>
        <end position="24"/>
    </location>
</feature>
<evidence type="ECO:0000313" key="2">
    <source>
        <dbReference type="EMBL" id="RDD64395.1"/>
    </source>
</evidence>
<dbReference type="EMBL" id="QPMK01000023">
    <property type="protein sequence ID" value="RDD64395.1"/>
    <property type="molecule type" value="Genomic_DNA"/>
</dbReference>
<organism evidence="2 3">
    <name type="scientific">Thalassococcus profundi</name>
    <dbReference type="NCBI Taxonomy" id="2282382"/>
    <lineage>
        <taxon>Bacteria</taxon>
        <taxon>Pseudomonadati</taxon>
        <taxon>Pseudomonadota</taxon>
        <taxon>Alphaproteobacteria</taxon>
        <taxon>Rhodobacterales</taxon>
        <taxon>Roseobacteraceae</taxon>
        <taxon>Thalassococcus</taxon>
    </lineage>
</organism>
<sequence>MFRNPGILPLALWATLNLAPPAQAEQFLADDLVVDGSACIGAGCASGETFGETDLRLKQAAISIVLEDTSTAAGLPTTDWEIKANDIGSNGAEFFVIRNLDANTAPFRIWGDAPNNALAIDSIPRNDDIVDTGIGIGTRLPQTNLHVVSSVLPIIRLERDGSGGFTPSQWNIEASSFEFNVRREDLGGRRPLRILGAAPENSLYIGSIGDVGLGTNAPAAPLHVTRADGSASVLVEDTGGAGAQEMFAMRNNGGSYFTMDNTAAGTTWFFTHENASPNRFIIADAVTDGPELTLTADGDLTIPGQLFTAGSCAAGCDRVFDADYPLPTIAEQAALMREKKHLPAVGPTPEDGPFNITAMTGGMLNELEKAHLYIAQLEDRDRMRAAQIAALEARLSALERR</sequence>
<evidence type="ECO:0000313" key="3">
    <source>
        <dbReference type="Proteomes" id="UP000253977"/>
    </source>
</evidence>
<protein>
    <recommendedName>
        <fullName evidence="4">DUF1521 domain-containing protein</fullName>
    </recommendedName>
</protein>
<dbReference type="AlphaFoldDB" id="A0A369TJ24"/>
<keyword evidence="1" id="KW-0732">Signal</keyword>
<evidence type="ECO:0008006" key="4">
    <source>
        <dbReference type="Google" id="ProtNLM"/>
    </source>
</evidence>
<dbReference type="OrthoDB" id="4463518at2"/>
<dbReference type="RefSeq" id="WP_114512748.1">
    <property type="nucleotide sequence ID" value="NZ_QPMK01000023.1"/>
</dbReference>